<dbReference type="InterPro" id="IPR008942">
    <property type="entry name" value="ENTH_VHS"/>
</dbReference>
<accession>A0A0N1P0N5</accession>
<feature type="compositionally biased region" description="Acidic residues" evidence="2">
    <location>
        <begin position="766"/>
        <end position="776"/>
    </location>
</feature>
<protein>
    <recommendedName>
        <fullName evidence="7">U2 snRNP-associated SURP motif-containing protein</fullName>
    </recommendedName>
</protein>
<evidence type="ECO:0000313" key="5">
    <source>
        <dbReference type="EMBL" id="KPI43854.1"/>
    </source>
</evidence>
<feature type="compositionally biased region" description="Basic and acidic residues" evidence="2">
    <location>
        <begin position="7"/>
        <end position="26"/>
    </location>
</feature>
<dbReference type="PROSITE" id="PS51391">
    <property type="entry name" value="CID"/>
    <property type="match status" value="1"/>
</dbReference>
<feature type="domain" description="SURP motif" evidence="3">
    <location>
        <begin position="291"/>
        <end position="336"/>
    </location>
</feature>
<dbReference type="Gene3D" id="1.25.40.90">
    <property type="match status" value="1"/>
</dbReference>
<name>A0A0N1P0N5_9EURO</name>
<dbReference type="RefSeq" id="XP_018003817.1">
    <property type="nucleotide sequence ID" value="XM_018146412.1"/>
</dbReference>
<dbReference type="GO" id="GO:0006396">
    <property type="term" value="P:RNA processing"/>
    <property type="evidence" value="ECO:0007669"/>
    <property type="project" value="InterPro"/>
</dbReference>
<feature type="compositionally biased region" description="Acidic residues" evidence="2">
    <location>
        <begin position="698"/>
        <end position="708"/>
    </location>
</feature>
<evidence type="ECO:0000256" key="1">
    <source>
        <dbReference type="ARBA" id="ARBA00022884"/>
    </source>
</evidence>
<feature type="compositionally biased region" description="Basic and acidic residues" evidence="2">
    <location>
        <begin position="614"/>
        <end position="635"/>
    </location>
</feature>
<feature type="domain" description="CID" evidence="4">
    <location>
        <begin position="436"/>
        <end position="610"/>
    </location>
</feature>
<evidence type="ECO:0000256" key="2">
    <source>
        <dbReference type="SAM" id="MobiDB-lite"/>
    </source>
</evidence>
<feature type="region of interest" description="Disordered" evidence="2">
    <location>
        <begin position="44"/>
        <end position="142"/>
    </location>
</feature>
<evidence type="ECO:0000259" key="3">
    <source>
        <dbReference type="PROSITE" id="PS50128"/>
    </source>
</evidence>
<keyword evidence="1" id="KW-0694">RNA-binding</keyword>
<keyword evidence="6" id="KW-1185">Reference proteome</keyword>
<organism evidence="5 6">
    <name type="scientific">Cyphellophora attinorum</name>
    <dbReference type="NCBI Taxonomy" id="1664694"/>
    <lineage>
        <taxon>Eukaryota</taxon>
        <taxon>Fungi</taxon>
        <taxon>Dikarya</taxon>
        <taxon>Ascomycota</taxon>
        <taxon>Pezizomycotina</taxon>
        <taxon>Eurotiomycetes</taxon>
        <taxon>Chaetothyriomycetidae</taxon>
        <taxon>Chaetothyriales</taxon>
        <taxon>Cyphellophoraceae</taxon>
        <taxon>Cyphellophora</taxon>
    </lineage>
</organism>
<feature type="region of interest" description="Disordered" evidence="2">
    <location>
        <begin position="614"/>
        <end position="776"/>
    </location>
</feature>
<feature type="compositionally biased region" description="Basic and acidic residues" evidence="2">
    <location>
        <begin position="103"/>
        <end position="127"/>
    </location>
</feature>
<dbReference type="GO" id="GO:0003723">
    <property type="term" value="F:RNA binding"/>
    <property type="evidence" value="ECO:0007669"/>
    <property type="project" value="UniProtKB-KW"/>
</dbReference>
<dbReference type="VEuPathDB" id="FungiDB:AB675_6144"/>
<dbReference type="InterPro" id="IPR000061">
    <property type="entry name" value="Surp"/>
</dbReference>
<feature type="compositionally biased region" description="Low complexity" evidence="2">
    <location>
        <begin position="260"/>
        <end position="269"/>
    </location>
</feature>
<feature type="region of interest" description="Disordered" evidence="2">
    <location>
        <begin position="1"/>
        <end position="26"/>
    </location>
</feature>
<evidence type="ECO:0000259" key="4">
    <source>
        <dbReference type="PROSITE" id="PS51391"/>
    </source>
</evidence>
<dbReference type="InterPro" id="IPR006569">
    <property type="entry name" value="CID_dom"/>
</dbReference>
<dbReference type="GO" id="GO:0005634">
    <property type="term" value="C:nucleus"/>
    <property type="evidence" value="ECO:0007669"/>
    <property type="project" value="TreeGrafter"/>
</dbReference>
<dbReference type="Pfam" id="PF01805">
    <property type="entry name" value="Surp"/>
    <property type="match status" value="1"/>
</dbReference>
<gene>
    <name evidence="5" type="ORF">AB675_6144</name>
</gene>
<dbReference type="AlphaFoldDB" id="A0A0N1P0N5"/>
<dbReference type="OrthoDB" id="377209at2759"/>
<comment type="caution">
    <text evidence="5">The sequence shown here is derived from an EMBL/GenBank/DDBJ whole genome shotgun (WGS) entry which is preliminary data.</text>
</comment>
<dbReference type="Proteomes" id="UP000038010">
    <property type="component" value="Unassembled WGS sequence"/>
</dbReference>
<dbReference type="GeneID" id="28738292"/>
<dbReference type="PANTHER" id="PTHR23140:SF0">
    <property type="entry name" value="U2 SNRNP-ASSOCIATED SURP MOTIF-CONTAINING PROTEIN"/>
    <property type="match status" value="1"/>
</dbReference>
<dbReference type="Gene3D" id="1.10.10.790">
    <property type="entry name" value="Surp module"/>
    <property type="match status" value="1"/>
</dbReference>
<feature type="compositionally biased region" description="Acidic residues" evidence="2">
    <location>
        <begin position="669"/>
        <end position="684"/>
    </location>
</feature>
<sequence>MASTKKSVFEKQKEEAEAKKARDKAETDAVYQDFVKSFEQDATYAAATPQSRPQNAGFGSGPGFGKRHFTGSGLKSGPGSLGPAPVIPKSGPGSLGPSFAGKRYFEDRQYQQARDRTDPFRSDRRYQESSAQEPGGGIRDDAEEKTARPTLHLSSLPPGTSPTVIKALFTSSPLLVEDVRLLPTPGAERRSSSAIVTLAAETSASDIDTVVSSLQNRYMGFGFNLSLSRHLSSAALAGAGGFADILARAPPPGQGRGFAPPSSYTSSTPYKRREQSQILVQPPSDLKQLRLIHKTIENLLTHGPEFEALLMSRPQVQRDQQWEWLWNPRSQGGVYYRWRLWRILNGSAKRKERQSYATKPEGEYLFEGQSVWVPAAEQPKFEYITTIEEFISDDDYDSSDEEAEFEEGELSKRHNDHNATGLHQALTDTGDGHGYLNPLAKAKLIHLLTRLPEVNTKLRRGDVVRVTAFAIEHAGAGANEVADLITRNVLQPLSLRDTSDPLTNDEPPTDKKDTSTAALVTLYTISDILSASASAGVRHAWRYRQLFETSLRKQKVFEKLGRLDRDLSWGKMKAEKWKRSVQNILQLWEGWCVFPQSSHEAMVEVFLNPPLSKEEQRRFEEDEKRKADEEAERRKAGNKWRSVDAEQQQAGEEDAKMGGMHVDGREMSSEDEDDPTAMDVDETTLLDPAVDGTSLVDSSDEEQMDADDNAPPPPPPPEPEEAPRAPPAQPAAEAQSSSASSPLKATIPKTTLISKGRQRPRATDMFADEEDESDGQ</sequence>
<dbReference type="PANTHER" id="PTHR23140">
    <property type="entry name" value="RNA PROCESSING PROTEIN LD23810P"/>
    <property type="match status" value="1"/>
</dbReference>
<dbReference type="EMBL" id="LFJN01000004">
    <property type="protein sequence ID" value="KPI43854.1"/>
    <property type="molecule type" value="Genomic_DNA"/>
</dbReference>
<dbReference type="SUPFAM" id="SSF109905">
    <property type="entry name" value="Surp module (SWAP domain)"/>
    <property type="match status" value="1"/>
</dbReference>
<dbReference type="PROSITE" id="PS50128">
    <property type="entry name" value="SURP"/>
    <property type="match status" value="1"/>
</dbReference>
<dbReference type="STRING" id="1664694.A0A0N1P0N5"/>
<evidence type="ECO:0000313" key="6">
    <source>
        <dbReference type="Proteomes" id="UP000038010"/>
    </source>
</evidence>
<feature type="region of interest" description="Disordered" evidence="2">
    <location>
        <begin position="252"/>
        <end position="276"/>
    </location>
</feature>
<proteinExistence type="predicted"/>
<dbReference type="InterPro" id="IPR051485">
    <property type="entry name" value="SR-CTD_assoc_factor"/>
</dbReference>
<feature type="compositionally biased region" description="Low complexity" evidence="2">
    <location>
        <begin position="730"/>
        <end position="742"/>
    </location>
</feature>
<reference evidence="5 6" key="1">
    <citation type="submission" date="2015-06" db="EMBL/GenBank/DDBJ databases">
        <title>Draft genome of the ant-associated black yeast Phialophora attae CBS 131958.</title>
        <authorList>
            <person name="Moreno L.F."/>
            <person name="Stielow B.J."/>
            <person name="de Hoog S."/>
            <person name="Vicente V.A."/>
            <person name="Weiss V.A."/>
            <person name="de Vries M."/>
            <person name="Cruz L.M."/>
            <person name="Souza E.M."/>
        </authorList>
    </citation>
    <scope>NUCLEOTIDE SEQUENCE [LARGE SCALE GENOMIC DNA]</scope>
    <source>
        <strain evidence="5 6">CBS 131958</strain>
    </source>
</reference>
<evidence type="ECO:0008006" key="7">
    <source>
        <dbReference type="Google" id="ProtNLM"/>
    </source>
</evidence>
<dbReference type="InterPro" id="IPR035967">
    <property type="entry name" value="SWAP/Surp_sf"/>
</dbReference>